<feature type="transmembrane region" description="Helical" evidence="8">
    <location>
        <begin position="362"/>
        <end position="388"/>
    </location>
</feature>
<reference evidence="11 12" key="1">
    <citation type="submission" date="2018-10" db="EMBL/GenBank/DDBJ databases">
        <title>Pseudomonas songnenensis NEAU-ST5-5(T) genome.</title>
        <authorList>
            <person name="Pengp J."/>
            <person name="Liu Z.-P."/>
        </authorList>
    </citation>
    <scope>NUCLEOTIDE SEQUENCE [LARGE SCALE GENOMIC DNA]</scope>
    <source>
        <strain evidence="11 12">NEAU-ST5-5</strain>
    </source>
</reference>
<keyword evidence="6 8" id="KW-0472">Membrane</keyword>
<evidence type="ECO:0000256" key="1">
    <source>
        <dbReference type="ARBA" id="ARBA00004651"/>
    </source>
</evidence>
<dbReference type="InterPro" id="IPR050879">
    <property type="entry name" value="Acyltransferase_3"/>
</dbReference>
<feature type="domain" description="Acyltransferase 3" evidence="9">
    <location>
        <begin position="15"/>
        <end position="341"/>
    </location>
</feature>
<evidence type="ECO:0000256" key="2">
    <source>
        <dbReference type="ARBA" id="ARBA00022475"/>
    </source>
</evidence>
<keyword evidence="12" id="KW-1185">Reference proteome</keyword>
<dbReference type="SUPFAM" id="SSF52266">
    <property type="entry name" value="SGNH hydrolase"/>
    <property type="match status" value="1"/>
</dbReference>
<keyword evidence="7 11" id="KW-0012">Acyltransferase</keyword>
<evidence type="ECO:0000256" key="5">
    <source>
        <dbReference type="ARBA" id="ARBA00022989"/>
    </source>
</evidence>
<dbReference type="PANTHER" id="PTHR23028">
    <property type="entry name" value="ACETYLTRANSFERASE"/>
    <property type="match status" value="1"/>
</dbReference>
<proteinExistence type="predicted"/>
<evidence type="ECO:0000256" key="3">
    <source>
        <dbReference type="ARBA" id="ARBA00022679"/>
    </source>
</evidence>
<feature type="transmembrane region" description="Helical" evidence="8">
    <location>
        <begin position="293"/>
        <end position="317"/>
    </location>
</feature>
<organism evidence="11 12">
    <name type="scientific">Pseudomonas songnenensis</name>
    <dbReference type="NCBI Taxonomy" id="1176259"/>
    <lineage>
        <taxon>Bacteria</taxon>
        <taxon>Pseudomonadati</taxon>
        <taxon>Pseudomonadota</taxon>
        <taxon>Gammaproteobacteria</taxon>
        <taxon>Pseudomonadales</taxon>
        <taxon>Pseudomonadaceae</taxon>
        <taxon>Pseudomonas</taxon>
    </lineage>
</organism>
<accession>A0ABX9UXZ9</accession>
<evidence type="ECO:0000256" key="8">
    <source>
        <dbReference type="SAM" id="Phobius"/>
    </source>
</evidence>
<dbReference type="Pfam" id="PF19040">
    <property type="entry name" value="SGNH"/>
    <property type="match status" value="1"/>
</dbReference>
<protein>
    <submittedName>
        <fullName evidence="11">Acyltransferase</fullName>
    </submittedName>
</protein>
<feature type="transmembrane region" description="Helical" evidence="8">
    <location>
        <begin position="264"/>
        <end position="284"/>
    </location>
</feature>
<dbReference type="InterPro" id="IPR043968">
    <property type="entry name" value="SGNH"/>
</dbReference>
<evidence type="ECO:0000313" key="12">
    <source>
        <dbReference type="Proteomes" id="UP000279228"/>
    </source>
</evidence>
<dbReference type="Proteomes" id="UP000279228">
    <property type="component" value="Unassembled WGS sequence"/>
</dbReference>
<keyword evidence="5 8" id="KW-1133">Transmembrane helix</keyword>
<keyword evidence="4 8" id="KW-0812">Transmembrane</keyword>
<dbReference type="EMBL" id="RFFN01000002">
    <property type="protein sequence ID" value="RMH98291.1"/>
    <property type="molecule type" value="Genomic_DNA"/>
</dbReference>
<keyword evidence="2" id="KW-1003">Cell membrane</keyword>
<dbReference type="GO" id="GO:0016746">
    <property type="term" value="F:acyltransferase activity"/>
    <property type="evidence" value="ECO:0007669"/>
    <property type="project" value="UniProtKB-KW"/>
</dbReference>
<evidence type="ECO:0000259" key="10">
    <source>
        <dbReference type="Pfam" id="PF19040"/>
    </source>
</evidence>
<name>A0ABX9UXZ9_9PSED</name>
<keyword evidence="3" id="KW-0808">Transferase</keyword>
<feature type="transmembrane region" description="Helical" evidence="8">
    <location>
        <begin position="232"/>
        <end position="252"/>
    </location>
</feature>
<evidence type="ECO:0000256" key="6">
    <source>
        <dbReference type="ARBA" id="ARBA00023136"/>
    </source>
</evidence>
<evidence type="ECO:0000313" key="11">
    <source>
        <dbReference type="EMBL" id="RMH98291.1"/>
    </source>
</evidence>
<feature type="transmembrane region" description="Helical" evidence="8">
    <location>
        <begin position="80"/>
        <end position="101"/>
    </location>
</feature>
<feature type="domain" description="SGNH" evidence="10">
    <location>
        <begin position="423"/>
        <end position="638"/>
    </location>
</feature>
<dbReference type="InterPro" id="IPR002656">
    <property type="entry name" value="Acyl_transf_3_dom"/>
</dbReference>
<comment type="caution">
    <text evidence="11">The sequence shown here is derived from an EMBL/GenBank/DDBJ whole genome shotgun (WGS) entry which is preliminary data.</text>
</comment>
<evidence type="ECO:0000256" key="7">
    <source>
        <dbReference type="ARBA" id="ARBA00023315"/>
    </source>
</evidence>
<gene>
    <name evidence="11" type="ORF">EA798_07760</name>
</gene>
<sequence>MTILAHDTKSHYRPDIDGLRAIAVLAVVLFHVDASLLPGGFAGVDIFFVISGFLITGNIIKDAGSAQGFSWSEFYRRRALRILPVLFVVLLATLTVGHFILLPEDLSTLSYSSLAALLSAANVYFNYFLDTSYFAEDSNLKPLLHLWSLGVEEQFYLFWPIILVTLLTRFARRWLLSVTLLLTIASFVLAEMLFPREPMFAYYMLPARAGELLIGALLAIWLSRGHAVMASWVRLLLGLIGACLIVLSLGWITEDMGFPGVKALPSTVGAALLIWAGSGSVVGISRVLALRPLVLVGLISYSLYLWHWPVLAFYRYVYGVVEPLAGVLLFGLMLVLSVASYRWVEKPCRRLRWDFSRVMLRLVAANAAVLSLLCGVILWSGGLGLYGFDAQFRADLKRLSPAPAAYAYPYVCQRSRLSEADLQNRACIINSEREPSVLVWGDSNAAHYVGMLGAFAEVSGFAFRNAAHSSCPPLLEGAAATQRPERLERCLASIDVVRQHLDAYSTVILGAAWASHARRSESFHKDLKATVDELVARGKQVIILANVPTFLAVNRKCMQKALKLPMLMCSESGAERPGVAAVNDQLSALAGRPNVHFFDPRKQLCPAGACSAYLDGRLVYFDAGHLSMEGSWAIGRRIVREQGVPGVFASHGSGVIKKGSPILEHTLLKRGEVSEVY</sequence>
<feature type="transmembrane region" description="Helical" evidence="8">
    <location>
        <begin position="323"/>
        <end position="341"/>
    </location>
</feature>
<evidence type="ECO:0000259" key="9">
    <source>
        <dbReference type="Pfam" id="PF01757"/>
    </source>
</evidence>
<evidence type="ECO:0000256" key="4">
    <source>
        <dbReference type="ARBA" id="ARBA00022692"/>
    </source>
</evidence>
<comment type="subcellular location">
    <subcellularLocation>
        <location evidence="1">Cell membrane</location>
        <topology evidence="1">Multi-pass membrane protein</topology>
    </subcellularLocation>
</comment>
<dbReference type="PANTHER" id="PTHR23028:SF53">
    <property type="entry name" value="ACYL_TRANSF_3 DOMAIN-CONTAINING PROTEIN"/>
    <property type="match status" value="1"/>
</dbReference>
<feature type="transmembrane region" description="Helical" evidence="8">
    <location>
        <begin position="18"/>
        <end position="34"/>
    </location>
</feature>
<dbReference type="InterPro" id="IPR036514">
    <property type="entry name" value="SGNH_hydro_sf"/>
</dbReference>
<dbReference type="RefSeq" id="WP_122098566.1">
    <property type="nucleotide sequence ID" value="NZ_JAMOHS010000005.1"/>
</dbReference>
<feature type="transmembrane region" description="Helical" evidence="8">
    <location>
        <begin position="174"/>
        <end position="194"/>
    </location>
</feature>
<feature type="transmembrane region" description="Helical" evidence="8">
    <location>
        <begin position="200"/>
        <end position="220"/>
    </location>
</feature>
<feature type="transmembrane region" description="Helical" evidence="8">
    <location>
        <begin position="146"/>
        <end position="167"/>
    </location>
</feature>
<dbReference type="Pfam" id="PF01757">
    <property type="entry name" value="Acyl_transf_3"/>
    <property type="match status" value="1"/>
</dbReference>
<dbReference type="Gene3D" id="3.40.50.1110">
    <property type="entry name" value="SGNH hydrolase"/>
    <property type="match status" value="1"/>
</dbReference>